<gene>
    <name evidence="2" type="ORF">GCM10011425_22040</name>
</gene>
<protein>
    <recommendedName>
        <fullName evidence="4">DUF4249 domain-containing protein</fullName>
    </recommendedName>
</protein>
<name>A0A917N3D3_9SPHI</name>
<evidence type="ECO:0008006" key="4">
    <source>
        <dbReference type="Google" id="ProtNLM"/>
    </source>
</evidence>
<evidence type="ECO:0000313" key="2">
    <source>
        <dbReference type="EMBL" id="GGI50992.1"/>
    </source>
</evidence>
<keyword evidence="1" id="KW-0732">Signal</keyword>
<evidence type="ECO:0000256" key="1">
    <source>
        <dbReference type="SAM" id="SignalP"/>
    </source>
</evidence>
<dbReference type="PROSITE" id="PS51257">
    <property type="entry name" value="PROKAR_LIPOPROTEIN"/>
    <property type="match status" value="1"/>
</dbReference>
<reference evidence="2" key="2">
    <citation type="submission" date="2020-09" db="EMBL/GenBank/DDBJ databases">
        <authorList>
            <person name="Sun Q."/>
            <person name="Sedlacek I."/>
        </authorList>
    </citation>
    <scope>NUCLEOTIDE SEQUENCE</scope>
    <source>
        <strain evidence="2">CCM 8711</strain>
    </source>
</reference>
<sequence>MKKHSYLFILLMMMGAFACKERFNPPEVDTNLNYLTVEGLINTSGVDSTIIRVNRTVKLTSKVAIQPELKAILTIESNDNLVKRTLVERSGGIYYALPFALDATKQYRLRIRTSGGKEYLSDYTEVKVSPPIDAVGFEAQTNGVQGLQVYTNTHDATNKSRYYKWDFVETYKYNTNNFSSYIVDGRSIRQRNLPGEDIYYCWRTINSSNIVLASTLKLTNDVVAKAPIKKIPPGDERLGIRYSIIVNQQVLTKDAFDFWEILRKNTEQVGSIFDSQPSQLQGNIHAVSNPAEIVIGYISAGTIQRKRIFIDAGEVPVEFRYRRSGACPVDTILPKDYASTFYSGGQIPLDALTVPPSPTPIAYTTSSTGCIDCRLRGTNIQPAFWQ</sequence>
<dbReference type="RefSeq" id="WP_188416649.1">
    <property type="nucleotide sequence ID" value="NZ_BMDO01000005.1"/>
</dbReference>
<accession>A0A917N3D3</accession>
<comment type="caution">
    <text evidence="2">The sequence shown here is derived from an EMBL/GenBank/DDBJ whole genome shotgun (WGS) entry which is preliminary data.</text>
</comment>
<dbReference type="Proteomes" id="UP000662074">
    <property type="component" value="Unassembled WGS sequence"/>
</dbReference>
<proteinExistence type="predicted"/>
<feature type="signal peptide" evidence="1">
    <location>
        <begin position="1"/>
        <end position="18"/>
    </location>
</feature>
<dbReference type="InterPro" id="IPR025345">
    <property type="entry name" value="DUF4249"/>
</dbReference>
<dbReference type="Pfam" id="PF14054">
    <property type="entry name" value="DUF4249"/>
    <property type="match status" value="1"/>
</dbReference>
<organism evidence="2 3">
    <name type="scientific">Mucilaginibacter galii</name>
    <dbReference type="NCBI Taxonomy" id="2005073"/>
    <lineage>
        <taxon>Bacteria</taxon>
        <taxon>Pseudomonadati</taxon>
        <taxon>Bacteroidota</taxon>
        <taxon>Sphingobacteriia</taxon>
        <taxon>Sphingobacteriales</taxon>
        <taxon>Sphingobacteriaceae</taxon>
        <taxon>Mucilaginibacter</taxon>
    </lineage>
</organism>
<evidence type="ECO:0000313" key="3">
    <source>
        <dbReference type="Proteomes" id="UP000662074"/>
    </source>
</evidence>
<dbReference type="AlphaFoldDB" id="A0A917N3D3"/>
<feature type="chain" id="PRO_5037525701" description="DUF4249 domain-containing protein" evidence="1">
    <location>
        <begin position="19"/>
        <end position="386"/>
    </location>
</feature>
<keyword evidence="3" id="KW-1185">Reference proteome</keyword>
<dbReference type="EMBL" id="BMDO01000005">
    <property type="protein sequence ID" value="GGI50992.1"/>
    <property type="molecule type" value="Genomic_DNA"/>
</dbReference>
<reference evidence="2" key="1">
    <citation type="journal article" date="2014" name="Int. J. Syst. Evol. Microbiol.">
        <title>Complete genome sequence of Corynebacterium casei LMG S-19264T (=DSM 44701T), isolated from a smear-ripened cheese.</title>
        <authorList>
            <consortium name="US DOE Joint Genome Institute (JGI-PGF)"/>
            <person name="Walter F."/>
            <person name="Albersmeier A."/>
            <person name="Kalinowski J."/>
            <person name="Ruckert C."/>
        </authorList>
    </citation>
    <scope>NUCLEOTIDE SEQUENCE</scope>
    <source>
        <strain evidence="2">CCM 8711</strain>
    </source>
</reference>